<dbReference type="EMBL" id="KQ965787">
    <property type="protein sequence ID" value="KXS12517.1"/>
    <property type="molecule type" value="Genomic_DNA"/>
</dbReference>
<comment type="similarity">
    <text evidence="2">Belongs to the eukaryotic/archaeal PrmC-related family.</text>
</comment>
<evidence type="ECO:0000256" key="5">
    <source>
        <dbReference type="ARBA" id="ARBA00022691"/>
    </source>
</evidence>
<evidence type="ECO:0000256" key="1">
    <source>
        <dbReference type="ARBA" id="ARBA00004123"/>
    </source>
</evidence>
<evidence type="ECO:0000256" key="3">
    <source>
        <dbReference type="ARBA" id="ARBA00022603"/>
    </source>
</evidence>
<evidence type="ECO:0000256" key="4">
    <source>
        <dbReference type="ARBA" id="ARBA00022679"/>
    </source>
</evidence>
<dbReference type="FunFam" id="3.40.50.150:FF:000077">
    <property type="entry name" value="HemK methyltransferase family member 2"/>
    <property type="match status" value="1"/>
</dbReference>
<dbReference type="PROSITE" id="PS00092">
    <property type="entry name" value="N6_MTASE"/>
    <property type="match status" value="1"/>
</dbReference>
<evidence type="ECO:0000313" key="9">
    <source>
        <dbReference type="Proteomes" id="UP000070544"/>
    </source>
</evidence>
<dbReference type="AlphaFoldDB" id="A0A139A6S7"/>
<evidence type="ECO:0000259" key="7">
    <source>
        <dbReference type="Pfam" id="PF05175"/>
    </source>
</evidence>
<evidence type="ECO:0000313" key="8">
    <source>
        <dbReference type="EMBL" id="KXS12517.1"/>
    </source>
</evidence>
<dbReference type="Gene3D" id="3.40.50.150">
    <property type="entry name" value="Vaccinia Virus protein VP39"/>
    <property type="match status" value="1"/>
</dbReference>
<dbReference type="GO" id="GO:0032259">
    <property type="term" value="P:methylation"/>
    <property type="evidence" value="ECO:0007669"/>
    <property type="project" value="UniProtKB-KW"/>
</dbReference>
<protein>
    <submittedName>
        <fullName evidence="8">S-adenosyl-L-methionine-dependent methyltransferase</fullName>
    </submittedName>
</protein>
<dbReference type="GO" id="GO:0005634">
    <property type="term" value="C:nucleus"/>
    <property type="evidence" value="ECO:0007669"/>
    <property type="project" value="UniProtKB-SubCell"/>
</dbReference>
<dbReference type="GO" id="GO:0035657">
    <property type="term" value="C:eRF1 methyltransferase complex"/>
    <property type="evidence" value="ECO:0007669"/>
    <property type="project" value="TreeGrafter"/>
</dbReference>
<dbReference type="Pfam" id="PF05175">
    <property type="entry name" value="MTS"/>
    <property type="match status" value="1"/>
</dbReference>
<comment type="subcellular location">
    <subcellularLocation>
        <location evidence="1">Nucleus</location>
    </subcellularLocation>
</comment>
<dbReference type="InterPro" id="IPR052190">
    <property type="entry name" value="Euk-Arch_PrmC-MTase"/>
</dbReference>
<dbReference type="GO" id="GO:0008276">
    <property type="term" value="F:protein methyltransferase activity"/>
    <property type="evidence" value="ECO:0007669"/>
    <property type="project" value="TreeGrafter"/>
</dbReference>
<dbReference type="STRING" id="1344416.A0A139A6S7"/>
<organism evidence="8 9">
    <name type="scientific">Gonapodya prolifera (strain JEL478)</name>
    <name type="common">Monoblepharis prolifera</name>
    <dbReference type="NCBI Taxonomy" id="1344416"/>
    <lineage>
        <taxon>Eukaryota</taxon>
        <taxon>Fungi</taxon>
        <taxon>Fungi incertae sedis</taxon>
        <taxon>Chytridiomycota</taxon>
        <taxon>Chytridiomycota incertae sedis</taxon>
        <taxon>Monoblepharidomycetes</taxon>
        <taxon>Monoblepharidales</taxon>
        <taxon>Gonapodyaceae</taxon>
        <taxon>Gonapodya</taxon>
    </lineage>
</organism>
<dbReference type="OrthoDB" id="406152at2759"/>
<keyword evidence="3 8" id="KW-0489">Methyltransferase</keyword>
<dbReference type="PANTHER" id="PTHR45875">
    <property type="entry name" value="METHYLTRANSFERASE N6AMT1"/>
    <property type="match status" value="1"/>
</dbReference>
<keyword evidence="9" id="KW-1185">Reference proteome</keyword>
<name>A0A139A6S7_GONPJ</name>
<dbReference type="GO" id="GO:0003676">
    <property type="term" value="F:nucleic acid binding"/>
    <property type="evidence" value="ECO:0007669"/>
    <property type="project" value="InterPro"/>
</dbReference>
<keyword evidence="6" id="KW-0539">Nucleus</keyword>
<dbReference type="PANTHER" id="PTHR45875:SF1">
    <property type="entry name" value="METHYLTRANSFERASE N6AMT1"/>
    <property type="match status" value="1"/>
</dbReference>
<evidence type="ECO:0000256" key="6">
    <source>
        <dbReference type="ARBA" id="ARBA00023242"/>
    </source>
</evidence>
<dbReference type="InterPro" id="IPR029063">
    <property type="entry name" value="SAM-dependent_MTases_sf"/>
</dbReference>
<feature type="domain" description="Methyltransferase small" evidence="7">
    <location>
        <begin position="56"/>
        <end position="136"/>
    </location>
</feature>
<dbReference type="InterPro" id="IPR007848">
    <property type="entry name" value="Small_mtfrase_dom"/>
</dbReference>
<dbReference type="InterPro" id="IPR004557">
    <property type="entry name" value="PrmC-related"/>
</dbReference>
<gene>
    <name evidence="8" type="ORF">M427DRAFT_101234</name>
</gene>
<dbReference type="Proteomes" id="UP000070544">
    <property type="component" value="Unassembled WGS sequence"/>
</dbReference>
<dbReference type="CDD" id="cd02440">
    <property type="entry name" value="AdoMet_MTases"/>
    <property type="match status" value="1"/>
</dbReference>
<dbReference type="NCBIfam" id="TIGR00537">
    <property type="entry name" value="hemK_rel_arch"/>
    <property type="match status" value="1"/>
</dbReference>
<evidence type="ECO:0000256" key="2">
    <source>
        <dbReference type="ARBA" id="ARBA00006149"/>
    </source>
</evidence>
<dbReference type="InterPro" id="IPR002052">
    <property type="entry name" value="DNA_methylase_N6_adenine_CS"/>
</dbReference>
<dbReference type="SUPFAM" id="SSF53335">
    <property type="entry name" value="S-adenosyl-L-methionine-dependent methyltransferases"/>
    <property type="match status" value="1"/>
</dbReference>
<sequence>MPDFPTPDLSHLTRADFRNVYEPAEDTFLLLDAIEEHPRIALDDDRQRDRDWPSVCLEIGSGSGCVSTFVAKVVGRSNALFLTTDVNPHAARATRRTGEKNEVTLDPVVMDLASALLPRLRRSVDLLIFNPPYVPTESAEVASPSNLPAPLFSISASWAGGVDGREVLDRFLPYADELLAPGGVFLMVLLEDNAPEEIITEVRDRWGWTGRRVKERRAGRERLVIVQFVRGADVHVG</sequence>
<dbReference type="GO" id="GO:0008757">
    <property type="term" value="F:S-adenosylmethionine-dependent methyltransferase activity"/>
    <property type="evidence" value="ECO:0007669"/>
    <property type="project" value="TreeGrafter"/>
</dbReference>
<accession>A0A139A6S7</accession>
<proteinExistence type="inferred from homology"/>
<keyword evidence="4 8" id="KW-0808">Transferase</keyword>
<dbReference type="OMA" id="DVNRNAC"/>
<reference evidence="8 9" key="1">
    <citation type="journal article" date="2015" name="Genome Biol. Evol.">
        <title>Phylogenomic analyses indicate that early fungi evolved digesting cell walls of algal ancestors of land plants.</title>
        <authorList>
            <person name="Chang Y."/>
            <person name="Wang S."/>
            <person name="Sekimoto S."/>
            <person name="Aerts A.L."/>
            <person name="Choi C."/>
            <person name="Clum A."/>
            <person name="LaButti K.M."/>
            <person name="Lindquist E.A."/>
            <person name="Yee Ngan C."/>
            <person name="Ohm R.A."/>
            <person name="Salamov A.A."/>
            <person name="Grigoriev I.V."/>
            <person name="Spatafora J.W."/>
            <person name="Berbee M.L."/>
        </authorList>
    </citation>
    <scope>NUCLEOTIDE SEQUENCE [LARGE SCALE GENOMIC DNA]</scope>
    <source>
        <strain evidence="8 9">JEL478</strain>
    </source>
</reference>
<keyword evidence="5" id="KW-0949">S-adenosyl-L-methionine</keyword>